<feature type="transmembrane region" description="Helical" evidence="1">
    <location>
        <begin position="20"/>
        <end position="37"/>
    </location>
</feature>
<proteinExistence type="predicted"/>
<evidence type="ECO:0000313" key="2">
    <source>
        <dbReference type="EMBL" id="SEW28439.1"/>
    </source>
</evidence>
<keyword evidence="1" id="KW-1133">Transmembrane helix</keyword>
<organism evidence="2 3">
    <name type="scientific">[Clostridium] fimetarium</name>
    <dbReference type="NCBI Taxonomy" id="99656"/>
    <lineage>
        <taxon>Bacteria</taxon>
        <taxon>Bacillati</taxon>
        <taxon>Bacillota</taxon>
        <taxon>Clostridia</taxon>
        <taxon>Lachnospirales</taxon>
        <taxon>Lachnospiraceae</taxon>
    </lineage>
</organism>
<feature type="transmembrane region" description="Helical" evidence="1">
    <location>
        <begin position="89"/>
        <end position="113"/>
    </location>
</feature>
<keyword evidence="1" id="KW-0812">Transmembrane</keyword>
<name>A0A1I0QMS9_9FIRM</name>
<dbReference type="OrthoDB" id="8480522at2"/>
<keyword evidence="1" id="KW-0472">Membrane</keyword>
<dbReference type="RefSeq" id="WP_092454174.1">
    <property type="nucleotide sequence ID" value="NZ_FOJI01000008.1"/>
</dbReference>
<feature type="transmembrane region" description="Helical" evidence="1">
    <location>
        <begin position="119"/>
        <end position="138"/>
    </location>
</feature>
<sequence length="226" mass="25317">MRLKNMTLGDINFQRKYGFYYIYFILIVFYGFIIYILPSDWRKPATAIMIYSDPAAMGMFFMGAIVLLEKSENVLNSIAISPVKTEEYILSKIISLGIISVITALILGAIAGLTNYFEIAISVFLCSSFFTLLGLLVASKVSSLNQFTIATVPFEIICFLPPIIAMFWFDSCLFTIHPGTACINLIIQTGNIYLNIGVILIWFLLLWKIVVKSVKKMINSVGGIKL</sequence>
<dbReference type="STRING" id="99656.SAMN05421659_108151"/>
<feature type="transmembrane region" description="Helical" evidence="1">
    <location>
        <begin position="150"/>
        <end position="169"/>
    </location>
</feature>
<feature type="transmembrane region" description="Helical" evidence="1">
    <location>
        <begin position="192"/>
        <end position="211"/>
    </location>
</feature>
<evidence type="ECO:0000256" key="1">
    <source>
        <dbReference type="SAM" id="Phobius"/>
    </source>
</evidence>
<gene>
    <name evidence="2" type="ORF">SAMN05421659_108151</name>
</gene>
<keyword evidence="3" id="KW-1185">Reference proteome</keyword>
<accession>A0A1I0QMS9</accession>
<dbReference type="Proteomes" id="UP000199701">
    <property type="component" value="Unassembled WGS sequence"/>
</dbReference>
<reference evidence="2 3" key="1">
    <citation type="submission" date="2016-10" db="EMBL/GenBank/DDBJ databases">
        <authorList>
            <person name="de Groot N.N."/>
        </authorList>
    </citation>
    <scope>NUCLEOTIDE SEQUENCE [LARGE SCALE GENOMIC DNA]</scope>
    <source>
        <strain evidence="2 3">DSM 9179</strain>
    </source>
</reference>
<protein>
    <submittedName>
        <fullName evidence="2">Fluoroquinolone transport system permease protein</fullName>
    </submittedName>
</protein>
<dbReference type="EMBL" id="FOJI01000008">
    <property type="protein sequence ID" value="SEW28439.1"/>
    <property type="molecule type" value="Genomic_DNA"/>
</dbReference>
<dbReference type="AlphaFoldDB" id="A0A1I0QMS9"/>
<feature type="transmembrane region" description="Helical" evidence="1">
    <location>
        <begin position="49"/>
        <end position="68"/>
    </location>
</feature>
<evidence type="ECO:0000313" key="3">
    <source>
        <dbReference type="Proteomes" id="UP000199701"/>
    </source>
</evidence>